<evidence type="ECO:0000256" key="7">
    <source>
        <dbReference type="ARBA" id="ARBA00023237"/>
    </source>
</evidence>
<dbReference type="InterPro" id="IPR037066">
    <property type="entry name" value="Plug_dom_sf"/>
</dbReference>
<evidence type="ECO:0000256" key="6">
    <source>
        <dbReference type="ARBA" id="ARBA00023136"/>
    </source>
</evidence>
<dbReference type="GO" id="GO:0009279">
    <property type="term" value="C:cell outer membrane"/>
    <property type="evidence" value="ECO:0007669"/>
    <property type="project" value="UniProtKB-SubCell"/>
</dbReference>
<evidence type="ECO:0000256" key="5">
    <source>
        <dbReference type="ARBA" id="ARBA00023077"/>
    </source>
</evidence>
<organism evidence="12 13">
    <name type="scientific">Idiomarina seosinensis</name>
    <dbReference type="NCBI Taxonomy" id="281739"/>
    <lineage>
        <taxon>Bacteria</taxon>
        <taxon>Pseudomonadati</taxon>
        <taxon>Pseudomonadota</taxon>
        <taxon>Gammaproteobacteria</taxon>
        <taxon>Alteromonadales</taxon>
        <taxon>Idiomarinaceae</taxon>
        <taxon>Idiomarina</taxon>
    </lineage>
</organism>
<dbReference type="EMBL" id="PIQF01000002">
    <property type="protein sequence ID" value="RUO76148.1"/>
    <property type="molecule type" value="Genomic_DNA"/>
</dbReference>
<evidence type="ECO:0000256" key="1">
    <source>
        <dbReference type="ARBA" id="ARBA00004571"/>
    </source>
</evidence>
<keyword evidence="6 8" id="KW-0472">Membrane</keyword>
<evidence type="ECO:0000259" key="11">
    <source>
        <dbReference type="Pfam" id="PF07715"/>
    </source>
</evidence>
<dbReference type="InterPro" id="IPR000531">
    <property type="entry name" value="Beta-barrel_TonB"/>
</dbReference>
<feature type="domain" description="TonB-dependent receptor plug" evidence="11">
    <location>
        <begin position="60"/>
        <end position="137"/>
    </location>
</feature>
<evidence type="ECO:0000256" key="9">
    <source>
        <dbReference type="SAM" id="SignalP"/>
    </source>
</evidence>
<dbReference type="PANTHER" id="PTHR30069:SF49">
    <property type="entry name" value="OUTER MEMBRANE PROTEIN C"/>
    <property type="match status" value="1"/>
</dbReference>
<comment type="caution">
    <text evidence="12">The sequence shown here is derived from an EMBL/GenBank/DDBJ whole genome shotgun (WGS) entry which is preliminary data.</text>
</comment>
<dbReference type="AlphaFoldDB" id="A0A432ZDW5"/>
<dbReference type="PANTHER" id="PTHR30069">
    <property type="entry name" value="TONB-DEPENDENT OUTER MEMBRANE RECEPTOR"/>
    <property type="match status" value="1"/>
</dbReference>
<keyword evidence="5 8" id="KW-0798">TonB box</keyword>
<dbReference type="InterPro" id="IPR036942">
    <property type="entry name" value="Beta-barrel_TonB_sf"/>
</dbReference>
<evidence type="ECO:0000256" key="4">
    <source>
        <dbReference type="ARBA" id="ARBA00022692"/>
    </source>
</evidence>
<keyword evidence="7" id="KW-0998">Cell outer membrane</keyword>
<dbReference type="Pfam" id="PF07715">
    <property type="entry name" value="Plug"/>
    <property type="match status" value="1"/>
</dbReference>
<dbReference type="GO" id="GO:0015344">
    <property type="term" value="F:siderophore uptake transmembrane transporter activity"/>
    <property type="evidence" value="ECO:0007669"/>
    <property type="project" value="TreeGrafter"/>
</dbReference>
<sequence length="705" mass="78638">MQSHLYKRTLPMKLAPLSTLFAIAMPVSSVAWAEPVEIIKIRGEKVPALIEMGGVDELLRQQGVDFSAAGGVSALPVMRGMMGDRIKVLIDGAEITASCANQMNPPLSYVAAGQVQSAQVIAGVTPVSMGGDNIAGVITLNTMSPRFGNTEDMTWLEGVILGAYSSNDKAQTYSLKTRLANDSFSLAYNGSFEDAESYEDGDGNKVLDTLYRAQNHSVTVAGKSEQQQLAVKVSYQSIPFQGYPNQYMDMTNNESFGLTALYQREFDSTEFEGQLNWQQVNHQMGFFTDEKPGKMPMETEADDYSYQLRWNINLSSNHQVRIGQELYHYRLDDWWPAVPDSMMMGPNDYININNGVRQRITGYLESERMWSGGWQTSAGVRIEQIRTDADKVRPYNAMPNVMGMPNLDSEAAADFNQADRKQTDLVVDASVMASHQINRENTLSIGLARKNRAPNLYERYSWGRGTMASTMIGWFGDGNGYIGRIDLKPETAHTLSVSYKKESVDQHFSVEVTPYYTHVNDYIDAEVVRSFSRSDEANGQRNILQFANLDAKLVGLDAAMSSTLLQHPNYGDWQLNGKFSLTKGERVDTGTPLYQISPLTIDLGIEHQLGNFSNHLTWEWAGEKDDVDLRRLENETGSYAIITAGTRWRHERLMLSLEVTNLLDDYYEQPLGGISVAEFKSDNAQDFKQLSGPGRSINLAVGYAF</sequence>
<dbReference type="Proteomes" id="UP000287908">
    <property type="component" value="Unassembled WGS sequence"/>
</dbReference>
<feature type="chain" id="PRO_5019472856" evidence="9">
    <location>
        <begin position="34"/>
        <end position="705"/>
    </location>
</feature>
<keyword evidence="2" id="KW-0813">Transport</keyword>
<dbReference type="Gene3D" id="2.40.170.20">
    <property type="entry name" value="TonB-dependent receptor, beta-barrel domain"/>
    <property type="match status" value="1"/>
</dbReference>
<dbReference type="Pfam" id="PF00593">
    <property type="entry name" value="TonB_dep_Rec_b-barrel"/>
    <property type="match status" value="1"/>
</dbReference>
<gene>
    <name evidence="12" type="ORF">CWI81_08525</name>
</gene>
<evidence type="ECO:0000256" key="3">
    <source>
        <dbReference type="ARBA" id="ARBA00022452"/>
    </source>
</evidence>
<evidence type="ECO:0000313" key="12">
    <source>
        <dbReference type="EMBL" id="RUO76148.1"/>
    </source>
</evidence>
<feature type="domain" description="TonB-dependent receptor-like beta-barrel" evidence="10">
    <location>
        <begin position="225"/>
        <end position="662"/>
    </location>
</feature>
<keyword evidence="13" id="KW-1185">Reference proteome</keyword>
<dbReference type="Gene3D" id="2.170.130.10">
    <property type="entry name" value="TonB-dependent receptor, plug domain"/>
    <property type="match status" value="1"/>
</dbReference>
<dbReference type="InterPro" id="IPR039426">
    <property type="entry name" value="TonB-dep_rcpt-like"/>
</dbReference>
<evidence type="ECO:0000256" key="2">
    <source>
        <dbReference type="ARBA" id="ARBA00022448"/>
    </source>
</evidence>
<evidence type="ECO:0000256" key="8">
    <source>
        <dbReference type="RuleBase" id="RU003357"/>
    </source>
</evidence>
<comment type="subcellular location">
    <subcellularLocation>
        <location evidence="1">Cell outer membrane</location>
        <topology evidence="1">Multi-pass membrane protein</topology>
    </subcellularLocation>
</comment>
<dbReference type="OrthoDB" id="5332150at2"/>
<evidence type="ECO:0000313" key="13">
    <source>
        <dbReference type="Proteomes" id="UP000287908"/>
    </source>
</evidence>
<feature type="signal peptide" evidence="9">
    <location>
        <begin position="1"/>
        <end position="33"/>
    </location>
</feature>
<evidence type="ECO:0000259" key="10">
    <source>
        <dbReference type="Pfam" id="PF00593"/>
    </source>
</evidence>
<keyword evidence="3" id="KW-1134">Transmembrane beta strand</keyword>
<name>A0A432ZDW5_9GAMM</name>
<keyword evidence="12" id="KW-0675">Receptor</keyword>
<comment type="similarity">
    <text evidence="8">Belongs to the TonB-dependent receptor family.</text>
</comment>
<keyword evidence="4" id="KW-0812">Transmembrane</keyword>
<reference evidence="12 13" key="1">
    <citation type="journal article" date="2011" name="Front. Microbiol.">
        <title>Genomic signatures of strain selection and enhancement in Bacillus atrophaeus var. globigii, a historical biowarfare simulant.</title>
        <authorList>
            <person name="Gibbons H.S."/>
            <person name="Broomall S.M."/>
            <person name="McNew L.A."/>
            <person name="Daligault H."/>
            <person name="Chapman C."/>
            <person name="Bruce D."/>
            <person name="Karavis M."/>
            <person name="Krepps M."/>
            <person name="McGregor P.A."/>
            <person name="Hong C."/>
            <person name="Park K.H."/>
            <person name="Akmal A."/>
            <person name="Feldman A."/>
            <person name="Lin J.S."/>
            <person name="Chang W.E."/>
            <person name="Higgs B.W."/>
            <person name="Demirev P."/>
            <person name="Lindquist J."/>
            <person name="Liem A."/>
            <person name="Fochler E."/>
            <person name="Read T.D."/>
            <person name="Tapia R."/>
            <person name="Johnson S."/>
            <person name="Bishop-Lilly K.A."/>
            <person name="Detter C."/>
            <person name="Han C."/>
            <person name="Sozhamannan S."/>
            <person name="Rosenzweig C.N."/>
            <person name="Skowronski E.W."/>
        </authorList>
    </citation>
    <scope>NUCLEOTIDE SEQUENCE [LARGE SCALE GENOMIC DNA]</scope>
    <source>
        <strain evidence="12 13">CL-SP19</strain>
    </source>
</reference>
<dbReference type="SUPFAM" id="SSF56935">
    <property type="entry name" value="Porins"/>
    <property type="match status" value="1"/>
</dbReference>
<proteinExistence type="inferred from homology"/>
<protein>
    <submittedName>
        <fullName evidence="12">TonB-dependent receptor</fullName>
    </submittedName>
</protein>
<dbReference type="InterPro" id="IPR012910">
    <property type="entry name" value="Plug_dom"/>
</dbReference>
<accession>A0A432ZDW5</accession>
<dbReference type="GO" id="GO:0044718">
    <property type="term" value="P:siderophore transmembrane transport"/>
    <property type="evidence" value="ECO:0007669"/>
    <property type="project" value="TreeGrafter"/>
</dbReference>
<keyword evidence="9" id="KW-0732">Signal</keyword>